<organism evidence="1 2">
    <name type="scientific">Sulfobacillus benefaciens</name>
    <dbReference type="NCBI Taxonomy" id="453960"/>
    <lineage>
        <taxon>Bacteria</taxon>
        <taxon>Bacillati</taxon>
        <taxon>Bacillota</taxon>
        <taxon>Clostridia</taxon>
        <taxon>Eubacteriales</taxon>
        <taxon>Clostridiales Family XVII. Incertae Sedis</taxon>
        <taxon>Sulfobacillus</taxon>
    </lineage>
</organism>
<evidence type="ECO:0000313" key="2">
    <source>
        <dbReference type="Proteomes" id="UP000242972"/>
    </source>
</evidence>
<protein>
    <submittedName>
        <fullName evidence="1">3-oxoacyl-ACP synthase</fullName>
    </submittedName>
</protein>
<gene>
    <name evidence="1" type="ORF">C7B46_14630</name>
</gene>
<dbReference type="AlphaFoldDB" id="A0A2T2XCU9"/>
<proteinExistence type="predicted"/>
<dbReference type="InterPro" id="IPR025528">
    <property type="entry name" value="BrnA_antitoxin"/>
</dbReference>
<sequence length="89" mass="10319">MSRHDTGKLSQSNGDAVDKLADADLIDESLPELDETFWQEAVFVPGPKRQITLRIDQDVVEYFRSQGPGYQRRMNAVLRRYVQAQRHRT</sequence>
<dbReference type="Proteomes" id="UP000242972">
    <property type="component" value="Unassembled WGS sequence"/>
</dbReference>
<name>A0A2T2XCU9_9FIRM</name>
<accession>A0A2T2XCU9</accession>
<reference evidence="1 2" key="1">
    <citation type="journal article" date="2014" name="BMC Genomics">
        <title>Comparison of environmental and isolate Sulfobacillus genomes reveals diverse carbon, sulfur, nitrogen, and hydrogen metabolisms.</title>
        <authorList>
            <person name="Justice N.B."/>
            <person name="Norman A."/>
            <person name="Brown C.T."/>
            <person name="Singh A."/>
            <person name="Thomas B.C."/>
            <person name="Banfield J.F."/>
        </authorList>
    </citation>
    <scope>NUCLEOTIDE SEQUENCE [LARGE SCALE GENOMIC DNA]</scope>
    <source>
        <strain evidence="1">AMDSBA4</strain>
    </source>
</reference>
<dbReference type="Pfam" id="PF14384">
    <property type="entry name" value="BrnA_antitoxin"/>
    <property type="match status" value="1"/>
</dbReference>
<comment type="caution">
    <text evidence="1">The sequence shown here is derived from an EMBL/GenBank/DDBJ whole genome shotgun (WGS) entry which is preliminary data.</text>
</comment>
<dbReference type="EMBL" id="PXYW01000044">
    <property type="protein sequence ID" value="PSR32325.1"/>
    <property type="molecule type" value="Genomic_DNA"/>
</dbReference>
<evidence type="ECO:0000313" key="1">
    <source>
        <dbReference type="EMBL" id="PSR32325.1"/>
    </source>
</evidence>